<dbReference type="Gene3D" id="1.10.8.60">
    <property type="match status" value="1"/>
</dbReference>
<dbReference type="HAMAP" id="MF_02112">
    <property type="entry name" value="ARC_ATPase"/>
    <property type="match status" value="1"/>
</dbReference>
<dbReference type="Gene3D" id="1.20.5.170">
    <property type="match status" value="1"/>
</dbReference>
<evidence type="ECO:0000313" key="7">
    <source>
        <dbReference type="EMBL" id="MFI2319666.1"/>
    </source>
</evidence>
<evidence type="ECO:0000256" key="5">
    <source>
        <dbReference type="RuleBase" id="RU003651"/>
    </source>
</evidence>
<gene>
    <name evidence="4 7" type="primary">arc</name>
    <name evidence="7" type="ORF">ACH47G_04190</name>
</gene>
<keyword evidence="2 4" id="KW-0067">ATP-binding</keyword>
<dbReference type="SUPFAM" id="SSF52540">
    <property type="entry name" value="P-loop containing nucleoside triphosphate hydrolases"/>
    <property type="match status" value="1"/>
</dbReference>
<dbReference type="InterPro" id="IPR012340">
    <property type="entry name" value="NA-bd_OB-fold"/>
</dbReference>
<dbReference type="RefSeq" id="WP_039798439.1">
    <property type="nucleotide sequence ID" value="NZ_JADLRZ010000001.1"/>
</dbReference>
<dbReference type="GO" id="GO:0036402">
    <property type="term" value="F:proteasome-activating activity"/>
    <property type="evidence" value="ECO:0007669"/>
    <property type="project" value="UniProtKB-EC"/>
</dbReference>
<dbReference type="InterPro" id="IPR050168">
    <property type="entry name" value="AAA_ATPase_domain"/>
</dbReference>
<dbReference type="InterPro" id="IPR003593">
    <property type="entry name" value="AAA+_ATPase"/>
</dbReference>
<dbReference type="PANTHER" id="PTHR23077:SF144">
    <property type="entry name" value="PROTEASOME-ASSOCIATED ATPASE"/>
    <property type="match status" value="1"/>
</dbReference>
<comment type="subunit">
    <text evidence="4">Homohexamer. Assembles into a hexameric ring structure.</text>
</comment>
<name>A0ABW7WBW1_9NOCA</name>
<dbReference type="InterPro" id="IPR022482">
    <property type="entry name" value="Proteasome_ATPase"/>
</dbReference>
<dbReference type="InterPro" id="IPR003960">
    <property type="entry name" value="ATPase_AAA_CS"/>
</dbReference>
<dbReference type="Gene3D" id="2.40.50.140">
    <property type="entry name" value="Nucleic acid-binding proteins"/>
    <property type="match status" value="2"/>
</dbReference>
<comment type="caution">
    <text evidence="7">The sequence shown here is derived from an EMBL/GenBank/DDBJ whole genome shotgun (WGS) entry which is preliminary data.</text>
</comment>
<keyword evidence="7" id="KW-0413">Isomerase</keyword>
<dbReference type="InterPro" id="IPR032501">
    <property type="entry name" value="Prot_ATP_ID_OB_2nd"/>
</dbReference>
<dbReference type="NCBIfam" id="TIGR03689">
    <property type="entry name" value="pup_AAA"/>
    <property type="match status" value="1"/>
</dbReference>
<dbReference type="Pfam" id="PF16450">
    <property type="entry name" value="Prot_ATP_ID_OB_C"/>
    <property type="match status" value="1"/>
</dbReference>
<reference evidence="7 8" key="1">
    <citation type="submission" date="2024-10" db="EMBL/GenBank/DDBJ databases">
        <title>The Natural Products Discovery Center: Release of the First 8490 Sequenced Strains for Exploring Actinobacteria Biosynthetic Diversity.</title>
        <authorList>
            <person name="Kalkreuter E."/>
            <person name="Kautsar S.A."/>
            <person name="Yang D."/>
            <person name="Bader C.D."/>
            <person name="Teijaro C.N."/>
            <person name="Fluegel L."/>
            <person name="Davis C.M."/>
            <person name="Simpson J.R."/>
            <person name="Lauterbach L."/>
            <person name="Steele A.D."/>
            <person name="Gui C."/>
            <person name="Meng S."/>
            <person name="Li G."/>
            <person name="Viehrig K."/>
            <person name="Ye F."/>
            <person name="Su P."/>
            <person name="Kiefer A.F."/>
            <person name="Nichols A."/>
            <person name="Cepeda A.J."/>
            <person name="Yan W."/>
            <person name="Fan B."/>
            <person name="Jiang Y."/>
            <person name="Adhikari A."/>
            <person name="Zheng C.-J."/>
            <person name="Schuster L."/>
            <person name="Cowan T.M."/>
            <person name="Smanski M.J."/>
            <person name="Chevrette M.G."/>
            <person name="De Carvalho L.P.S."/>
            <person name="Shen B."/>
        </authorList>
    </citation>
    <scope>NUCLEOTIDE SEQUENCE [LARGE SCALE GENOMIC DNA]</scope>
    <source>
        <strain evidence="7 8">NPDC019626</strain>
    </source>
</reference>
<dbReference type="Gene3D" id="3.40.50.300">
    <property type="entry name" value="P-loop containing nucleotide triphosphate hydrolases"/>
    <property type="match status" value="1"/>
</dbReference>
<dbReference type="GO" id="GO:0000502">
    <property type="term" value="C:proteasome complex"/>
    <property type="evidence" value="ECO:0007669"/>
    <property type="project" value="UniProtKB-KW"/>
</dbReference>
<protein>
    <recommendedName>
        <fullName evidence="4">AAA ATPase forming ring-shaped complexes</fullName>
        <shortName evidence="4">ARC</shortName>
    </recommendedName>
</protein>
<sequence>MSPIENSDSAAWRELEAVRAEAAALRRQLADSPDRTRELEARIDSLTIRNTKLMDTLKEARQQLVALREEVDRLGQPPSGYGILIGVYDDQTVDVFTSGRKMRLTCSPNIETSTLEYGQTVRLNEALTVVEAGHYDAVGEIGTLREILDDGRRALVVGHADEERVVWLAGPLAKVAEMDDLDDPDSPIRKLRPGDSLLVDTKAGFAFERIPKAEVEDLVLEEVPDVDYSDIGGLGRQIEQIRDAVELPFLHKDLFREYALRPPKGVLLYGPPGCGKTLIAKAVANSLAKKIAEARGEDAKEAKSYFLNIKGPELLNKFVGETERHIRIIFQRAREKASEGTPVIVFFDEMDSIFRTRGSGVSSDVETTVVPQLLSEIDGVEGLENVIVIGASNREDMIDPAILRPGRLDVKIKIERPDAESAQDIFSKYLTEDLPLHDDDLAEFGGDKVLCINAMIERVVDRMYAESEDNRFLEVTYANGDKEVLYFKDFNSGAMIQNIVDRSKKYAIKAVLDTGNPGLRIQHLYDSIVDEFSENEDLPNTTNPDDWARISGKKGERIVYIRTLVTGKNASASRAIDTESNTGQYL</sequence>
<dbReference type="PANTHER" id="PTHR23077">
    <property type="entry name" value="AAA-FAMILY ATPASE"/>
    <property type="match status" value="1"/>
</dbReference>
<evidence type="ECO:0000256" key="2">
    <source>
        <dbReference type="ARBA" id="ARBA00022840"/>
    </source>
</evidence>
<keyword evidence="7" id="KW-0647">Proteasome</keyword>
<comment type="similarity">
    <text evidence="4 5">Belongs to the AAA ATPase family.</text>
</comment>
<keyword evidence="8" id="KW-1185">Reference proteome</keyword>
<dbReference type="InterPro" id="IPR041626">
    <property type="entry name" value="Prot_ATP_ID_OB_N"/>
</dbReference>
<dbReference type="EMBL" id="JBIRXV010000001">
    <property type="protein sequence ID" value="MFI2319666.1"/>
    <property type="molecule type" value="Genomic_DNA"/>
</dbReference>
<dbReference type="InterPro" id="IPR027417">
    <property type="entry name" value="P-loop_NTPase"/>
</dbReference>
<feature type="domain" description="AAA+ ATPase" evidence="6">
    <location>
        <begin position="262"/>
        <end position="418"/>
    </location>
</feature>
<dbReference type="Pfam" id="PF17758">
    <property type="entry name" value="Prot_ATP_ID_OB_N"/>
    <property type="match status" value="1"/>
</dbReference>
<evidence type="ECO:0000256" key="4">
    <source>
        <dbReference type="HAMAP-Rule" id="MF_02112"/>
    </source>
</evidence>
<feature type="binding site" evidence="4">
    <location>
        <begin position="273"/>
        <end position="278"/>
    </location>
    <ligand>
        <name>ATP</name>
        <dbReference type="ChEBI" id="CHEBI:30616"/>
    </ligand>
</feature>
<evidence type="ECO:0000259" key="6">
    <source>
        <dbReference type="SMART" id="SM00382"/>
    </source>
</evidence>
<accession>A0ABW7WBW1</accession>
<keyword evidence="1 4" id="KW-0547">Nucleotide-binding</keyword>
<dbReference type="PROSITE" id="PS00674">
    <property type="entry name" value="AAA"/>
    <property type="match status" value="1"/>
</dbReference>
<dbReference type="Pfam" id="PF00004">
    <property type="entry name" value="AAA"/>
    <property type="match status" value="1"/>
</dbReference>
<dbReference type="InterPro" id="IPR003959">
    <property type="entry name" value="ATPase_AAA_core"/>
</dbReference>
<dbReference type="SMART" id="SM00382">
    <property type="entry name" value="AAA"/>
    <property type="match status" value="1"/>
</dbReference>
<dbReference type="Proteomes" id="UP001611450">
    <property type="component" value="Unassembled WGS sequence"/>
</dbReference>
<keyword evidence="3 4" id="KW-0175">Coiled coil</keyword>
<organism evidence="7 8">
    <name type="scientific">Nocardia beijingensis</name>
    <dbReference type="NCBI Taxonomy" id="95162"/>
    <lineage>
        <taxon>Bacteria</taxon>
        <taxon>Bacillati</taxon>
        <taxon>Actinomycetota</taxon>
        <taxon>Actinomycetes</taxon>
        <taxon>Mycobacteriales</taxon>
        <taxon>Nocardiaceae</taxon>
        <taxon>Nocardia</taxon>
    </lineage>
</organism>
<evidence type="ECO:0000256" key="1">
    <source>
        <dbReference type="ARBA" id="ARBA00022741"/>
    </source>
</evidence>
<evidence type="ECO:0000256" key="3">
    <source>
        <dbReference type="ARBA" id="ARBA00023054"/>
    </source>
</evidence>
<evidence type="ECO:0000313" key="8">
    <source>
        <dbReference type="Proteomes" id="UP001611450"/>
    </source>
</evidence>
<proteinExistence type="inferred from homology"/>
<feature type="coiled-coil region" evidence="4">
    <location>
        <begin position="43"/>
        <end position="70"/>
    </location>
</feature>
<dbReference type="GeneID" id="96239374"/>